<sequence>MAHASGDKSQTDKGSAPMFGDIARQFEDSRKLIIAANRGPLSFTEAHAGELIPRPDWTRGYEQFEPLSNIDISWVTGAISAADRAAADSLSDSDGLVQNDVLPDAWTTRFVSMPRRVHHRFYNVICNPLLWFMLHRSWSPTFTPNIAKDEHDAWERGYKTVNESFAMAVVDLAGDDEITLLCRDYQLMLVPGIVRSKRPSAAIHQSFETPWPWPSDFEVLPTGWRQELLMSLLASDVISFPSSRDIDAFVACAVSALGDRVHVDVEVPNLLSFGNHPVQLAVSAPAVRSSKFKKITNLETTQRAISRLDEWDGKHTFITVDRAEPHKNIVRSINAFGELLRRNSELNEQVRFLLFITPGPSHISAYKRLMDEIRRSIRRINDKSNGTNPVQIREDGNFSRAVAALATYDTLVSVPLVDGIGRSVLDGALINSKQGNMILSESSAVADFLANNASLVGFSDTEAMTVAMSDAVSETSAIRSAKSSSIRDAVEKALTASDNGLPVLEILERLATIASNR</sequence>
<dbReference type="AlphaFoldDB" id="A0AAJ5ZG23"/>
<reference evidence="4 5" key="1">
    <citation type="submission" date="2019-11" db="EMBL/GenBank/DDBJ databases">
        <authorList>
            <person name="Cho J.-C."/>
        </authorList>
    </citation>
    <scope>NUCLEOTIDE SEQUENCE [LARGE SCALE GENOMIC DNA]</scope>
    <source>
        <strain evidence="3 4">JH1073</strain>
        <strain evidence="2 5">JH702</strain>
    </source>
</reference>
<reference evidence="3" key="2">
    <citation type="journal article" date="2023" name="Nat. Commun.">
        <title>Cultivation of marine bacteria of the SAR202 clade.</title>
        <authorList>
            <person name="Lim Y."/>
            <person name="Seo J.H."/>
            <person name="Giovannoni S.J."/>
            <person name="Kang I."/>
            <person name="Cho J.C."/>
        </authorList>
    </citation>
    <scope>NUCLEOTIDE SEQUENCE</scope>
    <source>
        <strain evidence="3">JH1073</strain>
    </source>
</reference>
<dbReference type="Gene3D" id="3.40.50.2000">
    <property type="entry name" value="Glycogen Phosphorylase B"/>
    <property type="match status" value="2"/>
</dbReference>
<dbReference type="InterPro" id="IPR001830">
    <property type="entry name" value="Glyco_trans_20"/>
</dbReference>
<dbReference type="PANTHER" id="PTHR10788:SF106">
    <property type="entry name" value="BCDNA.GH08860"/>
    <property type="match status" value="1"/>
</dbReference>
<protein>
    <recommendedName>
        <fullName evidence="6">Trehalose-6-phosphate synthase</fullName>
    </recommendedName>
</protein>
<reference evidence="4" key="3">
    <citation type="submission" date="2023-06" db="EMBL/GenBank/DDBJ databases">
        <title>Pangenomics reveal diversification of enzyme families and niche specialization in globally abundant SAR202 bacteria.</title>
        <authorList>
            <person name="Saw J.H.W."/>
        </authorList>
    </citation>
    <scope>NUCLEOTIDE SEQUENCE [LARGE SCALE GENOMIC DNA]</scope>
    <source>
        <strain evidence="4">JH1073</strain>
    </source>
</reference>
<evidence type="ECO:0000313" key="3">
    <source>
        <dbReference type="EMBL" id="WFG39356.1"/>
    </source>
</evidence>
<organism evidence="3 4">
    <name type="scientific">Candidatus Lucifugimonas marina</name>
    <dbReference type="NCBI Taxonomy" id="3038979"/>
    <lineage>
        <taxon>Bacteria</taxon>
        <taxon>Bacillati</taxon>
        <taxon>Chloroflexota</taxon>
        <taxon>Dehalococcoidia</taxon>
        <taxon>SAR202 cluster</taxon>
        <taxon>Candidatus Lucifugimonadales</taxon>
        <taxon>Candidatus Lucifugimonadaceae</taxon>
        <taxon>Candidatus Lucifugimonas</taxon>
    </lineage>
</organism>
<dbReference type="GO" id="GO:0005992">
    <property type="term" value="P:trehalose biosynthetic process"/>
    <property type="evidence" value="ECO:0007669"/>
    <property type="project" value="InterPro"/>
</dbReference>
<dbReference type="EMBL" id="WMBE01000001">
    <property type="protein sequence ID" value="MDG0865915.1"/>
    <property type="molecule type" value="Genomic_DNA"/>
</dbReference>
<dbReference type="PANTHER" id="PTHR10788">
    <property type="entry name" value="TREHALOSE-6-PHOSPHATE SYNTHASE"/>
    <property type="match status" value="1"/>
</dbReference>
<dbReference type="Pfam" id="PF00982">
    <property type="entry name" value="Glyco_transf_20"/>
    <property type="match status" value="1"/>
</dbReference>
<dbReference type="EMBL" id="CP046147">
    <property type="protein sequence ID" value="WFG39356.1"/>
    <property type="molecule type" value="Genomic_DNA"/>
</dbReference>
<gene>
    <name evidence="2" type="ORF">GKO46_02370</name>
    <name evidence="3" type="ORF">GKO48_06890</name>
</gene>
<dbReference type="Proteomes" id="UP001219901">
    <property type="component" value="Chromosome"/>
</dbReference>
<accession>A0AAJ5ZG23</accession>
<dbReference type="Proteomes" id="UP001321249">
    <property type="component" value="Unassembled WGS sequence"/>
</dbReference>
<keyword evidence="4" id="KW-1185">Reference proteome</keyword>
<dbReference type="SUPFAM" id="SSF53756">
    <property type="entry name" value="UDP-Glycosyltransferase/glycogen phosphorylase"/>
    <property type="match status" value="1"/>
</dbReference>
<dbReference type="GO" id="GO:0003825">
    <property type="term" value="F:alpha,alpha-trehalose-phosphate synthase (UDP-forming) activity"/>
    <property type="evidence" value="ECO:0007669"/>
    <property type="project" value="TreeGrafter"/>
</dbReference>
<evidence type="ECO:0000256" key="1">
    <source>
        <dbReference type="ARBA" id="ARBA00008799"/>
    </source>
</evidence>
<proteinExistence type="inferred from homology"/>
<evidence type="ECO:0000313" key="2">
    <source>
        <dbReference type="EMBL" id="MDG0865915.1"/>
    </source>
</evidence>
<dbReference type="RefSeq" id="WP_342822961.1">
    <property type="nucleotide sequence ID" value="NZ_CP046146.1"/>
</dbReference>
<evidence type="ECO:0000313" key="5">
    <source>
        <dbReference type="Proteomes" id="UP001321249"/>
    </source>
</evidence>
<evidence type="ECO:0000313" key="4">
    <source>
        <dbReference type="Proteomes" id="UP001219901"/>
    </source>
</evidence>
<name>A0AAJ5ZG23_9CHLR</name>
<evidence type="ECO:0008006" key="6">
    <source>
        <dbReference type="Google" id="ProtNLM"/>
    </source>
</evidence>
<comment type="similarity">
    <text evidence="1">Belongs to the glycosyltransferase 20 family.</text>
</comment>